<dbReference type="EMBL" id="AWUE01016475">
    <property type="protein sequence ID" value="OMO91205.1"/>
    <property type="molecule type" value="Genomic_DNA"/>
</dbReference>
<evidence type="ECO:0000313" key="1">
    <source>
        <dbReference type="EMBL" id="OMO91205.1"/>
    </source>
</evidence>
<comment type="caution">
    <text evidence="1">The sequence shown here is derived from an EMBL/GenBank/DDBJ whole genome shotgun (WGS) entry which is preliminary data.</text>
</comment>
<sequence>MGGCLIWGKFGNENHVIVNGKRGKAHARGTWQPVHVGAPVIAGSSTLSFLKPSATLTATSALSPFHLFALHTTTARAYIPPSTWTLPFRT</sequence>
<dbReference type="AlphaFoldDB" id="A0A1R3J8N8"/>
<dbReference type="Proteomes" id="UP000187203">
    <property type="component" value="Unassembled WGS sequence"/>
</dbReference>
<keyword evidence="2" id="KW-1185">Reference proteome</keyword>
<protein>
    <submittedName>
        <fullName evidence="1">Uncharacterized protein</fullName>
    </submittedName>
</protein>
<accession>A0A1R3J8N8</accession>
<gene>
    <name evidence="1" type="ORF">COLO4_18551</name>
</gene>
<organism evidence="1 2">
    <name type="scientific">Corchorus olitorius</name>
    <dbReference type="NCBI Taxonomy" id="93759"/>
    <lineage>
        <taxon>Eukaryota</taxon>
        <taxon>Viridiplantae</taxon>
        <taxon>Streptophyta</taxon>
        <taxon>Embryophyta</taxon>
        <taxon>Tracheophyta</taxon>
        <taxon>Spermatophyta</taxon>
        <taxon>Magnoliopsida</taxon>
        <taxon>eudicotyledons</taxon>
        <taxon>Gunneridae</taxon>
        <taxon>Pentapetalae</taxon>
        <taxon>rosids</taxon>
        <taxon>malvids</taxon>
        <taxon>Malvales</taxon>
        <taxon>Malvaceae</taxon>
        <taxon>Grewioideae</taxon>
        <taxon>Apeibeae</taxon>
        <taxon>Corchorus</taxon>
    </lineage>
</organism>
<evidence type="ECO:0000313" key="2">
    <source>
        <dbReference type="Proteomes" id="UP000187203"/>
    </source>
</evidence>
<proteinExistence type="predicted"/>
<reference evidence="2" key="1">
    <citation type="submission" date="2013-09" db="EMBL/GenBank/DDBJ databases">
        <title>Corchorus olitorius genome sequencing.</title>
        <authorList>
            <person name="Alam M."/>
            <person name="Haque M.S."/>
            <person name="Islam M.S."/>
            <person name="Emdad E.M."/>
            <person name="Islam M.M."/>
            <person name="Ahmed B."/>
            <person name="Halim A."/>
            <person name="Hossen Q.M.M."/>
            <person name="Hossain M.Z."/>
            <person name="Ahmed R."/>
            <person name="Khan M.M."/>
            <person name="Islam R."/>
            <person name="Rashid M.M."/>
            <person name="Khan S.A."/>
            <person name="Rahman M.S."/>
            <person name="Alam M."/>
            <person name="Yahiya A.S."/>
            <person name="Khan M.S."/>
            <person name="Azam M.S."/>
            <person name="Haque T."/>
            <person name="Lashkar M.Z.H."/>
            <person name="Akhand A.I."/>
            <person name="Morshed G."/>
            <person name="Roy S."/>
            <person name="Uddin K.S."/>
            <person name="Rabeya T."/>
            <person name="Hossain A.S."/>
            <person name="Chowdhury A."/>
            <person name="Snigdha A.R."/>
            <person name="Mortoza M.S."/>
            <person name="Matin S.A."/>
            <person name="Hoque S.M.E."/>
            <person name="Islam M.K."/>
            <person name="Roy D.K."/>
            <person name="Haider R."/>
            <person name="Moosa M.M."/>
            <person name="Elias S.M."/>
            <person name="Hasan A.M."/>
            <person name="Jahan S."/>
            <person name="Shafiuddin M."/>
            <person name="Mahmood N."/>
            <person name="Shommy N.S."/>
        </authorList>
    </citation>
    <scope>NUCLEOTIDE SEQUENCE [LARGE SCALE GENOMIC DNA]</scope>
    <source>
        <strain evidence="2">cv. O-4</strain>
    </source>
</reference>
<name>A0A1R3J8N8_9ROSI</name>